<dbReference type="Proteomes" id="UP000050437">
    <property type="component" value="Unassembled WGS sequence"/>
</dbReference>
<keyword evidence="2" id="KW-0472">Membrane</keyword>
<sequence length="109" mass="11735">MKALLAVTALATLAGCSLLKPAQPAPADDWTRWVCDTQAEVLWRFADVQRDQVDVRLGGGDQVYRLKAEPGASGALYSDGMLAFHTKGEEGLVYWVATNDLIGRGCKAP</sequence>
<evidence type="ECO:0000256" key="4">
    <source>
        <dbReference type="ARBA" id="ARBA00023288"/>
    </source>
</evidence>
<dbReference type="PROSITE" id="PS51257">
    <property type="entry name" value="PROKAR_LIPOPROTEIN"/>
    <property type="match status" value="1"/>
</dbReference>
<evidence type="ECO:0000256" key="5">
    <source>
        <dbReference type="SAM" id="SignalP"/>
    </source>
</evidence>
<evidence type="ECO:0000313" key="8">
    <source>
        <dbReference type="Proteomes" id="UP000050437"/>
    </source>
</evidence>
<organism evidence="7 8">
    <name type="scientific">Pseudomonas putida</name>
    <name type="common">Arthrobacter siderocapsulatus</name>
    <dbReference type="NCBI Taxonomy" id="303"/>
    <lineage>
        <taxon>Bacteria</taxon>
        <taxon>Pseudomonadati</taxon>
        <taxon>Pseudomonadota</taxon>
        <taxon>Gammaproteobacteria</taxon>
        <taxon>Pseudomonadales</taxon>
        <taxon>Pseudomonadaceae</taxon>
        <taxon>Pseudomonas</taxon>
    </lineage>
</organism>
<evidence type="ECO:0000256" key="2">
    <source>
        <dbReference type="ARBA" id="ARBA00023136"/>
    </source>
</evidence>
<keyword evidence="1 5" id="KW-0732">Signal</keyword>
<keyword evidence="4" id="KW-0449">Lipoprotein</keyword>
<name>A0A0P7DBP5_PSEPU</name>
<dbReference type="Pfam" id="PF09864">
    <property type="entry name" value="MliC"/>
    <property type="match status" value="1"/>
</dbReference>
<evidence type="ECO:0000256" key="1">
    <source>
        <dbReference type="ARBA" id="ARBA00022729"/>
    </source>
</evidence>
<evidence type="ECO:0000256" key="3">
    <source>
        <dbReference type="ARBA" id="ARBA00023139"/>
    </source>
</evidence>
<gene>
    <name evidence="7" type="ORF">HB13667_04635</name>
</gene>
<comment type="caution">
    <text evidence="7">The sequence shown here is derived from an EMBL/GenBank/DDBJ whole genome shotgun (WGS) entry which is preliminary data.</text>
</comment>
<evidence type="ECO:0000259" key="6">
    <source>
        <dbReference type="Pfam" id="PF09864"/>
    </source>
</evidence>
<proteinExistence type="predicted"/>
<dbReference type="SUPFAM" id="SSF141488">
    <property type="entry name" value="YdhA-like"/>
    <property type="match status" value="1"/>
</dbReference>
<reference evidence="7 8" key="1">
    <citation type="submission" date="2015-10" db="EMBL/GenBank/DDBJ databases">
        <title>Pseudomonas putida clinical strains.</title>
        <authorList>
            <person name="Molina L."/>
            <person name="Udaondo Z."/>
        </authorList>
    </citation>
    <scope>NUCLEOTIDE SEQUENCE [LARGE SCALE GENOMIC DNA]</scope>
    <source>
        <strain evidence="7 8">HB13667</strain>
    </source>
</reference>
<keyword evidence="3" id="KW-0564">Palmitate</keyword>
<protein>
    <recommendedName>
        <fullName evidence="6">C-type lysozyme inhibitor domain-containing protein</fullName>
    </recommendedName>
</protein>
<dbReference type="GeneID" id="92663783"/>
<accession>A0A0P7DBP5</accession>
<feature type="domain" description="C-type lysozyme inhibitor" evidence="6">
    <location>
        <begin position="33"/>
        <end position="100"/>
    </location>
</feature>
<dbReference type="RefSeq" id="WP_015272055.1">
    <property type="nucleotide sequence ID" value="NZ_LKKS01000026.1"/>
</dbReference>
<dbReference type="Gene3D" id="2.40.128.200">
    <property type="match status" value="1"/>
</dbReference>
<dbReference type="InterPro" id="IPR036328">
    <property type="entry name" value="MliC_sf"/>
</dbReference>
<dbReference type="EMBL" id="LKKS01000026">
    <property type="protein sequence ID" value="KPM67921.1"/>
    <property type="molecule type" value="Genomic_DNA"/>
</dbReference>
<evidence type="ECO:0000313" key="7">
    <source>
        <dbReference type="EMBL" id="KPM67921.1"/>
    </source>
</evidence>
<feature type="chain" id="PRO_5006137738" description="C-type lysozyme inhibitor domain-containing protein" evidence="5">
    <location>
        <begin position="28"/>
        <end position="109"/>
    </location>
</feature>
<dbReference type="AlphaFoldDB" id="A0A0P7DBP5"/>
<feature type="signal peptide" evidence="5">
    <location>
        <begin position="1"/>
        <end position="27"/>
    </location>
</feature>
<dbReference type="InterPro" id="IPR018660">
    <property type="entry name" value="MliC"/>
</dbReference>